<dbReference type="AlphaFoldDB" id="A0A7S8FBB8"/>
<protein>
    <recommendedName>
        <fullName evidence="4">Lysine-specific metallo-endopeptidase domain-containing protein</fullName>
    </recommendedName>
</protein>
<evidence type="ECO:0000313" key="3">
    <source>
        <dbReference type="Proteomes" id="UP000593737"/>
    </source>
</evidence>
<proteinExistence type="predicted"/>
<dbReference type="EMBL" id="CP047423">
    <property type="protein sequence ID" value="QPD02696.1"/>
    <property type="molecule type" value="Genomic_DNA"/>
</dbReference>
<keyword evidence="1" id="KW-0732">Signal</keyword>
<evidence type="ECO:0000313" key="2">
    <source>
        <dbReference type="EMBL" id="QPD02696.1"/>
    </source>
</evidence>
<gene>
    <name evidence="2" type="ORF">Nkreftii_000470</name>
</gene>
<dbReference type="Proteomes" id="UP000593737">
    <property type="component" value="Chromosome"/>
</dbReference>
<evidence type="ECO:0000256" key="1">
    <source>
        <dbReference type="SAM" id="SignalP"/>
    </source>
</evidence>
<sequence length="387" mass="41560">MLKITCAVLTMAMFLSTITVQTVSAQSVATIELTGEPSSTGISGFPGSKFTLGDADSGSRALVGVLSRERSDKPCEVSVGWEDVNKSSTNDAITKDLCGKNGATSSTMGGTYANTGGTANRVFVSGVQVCMNKDDDRVKGIHLRGKRITDTGTLTDFGPDQQDSRNNCHQDHWKRWVNCPEGQIATAAIIHYDAGNTPRSWTGIGLQCRAIRVTGTSAPYTTAPATLNSDSKGLAETIDCTDTESSDMRAVAWNIADDWNNFSNTLENSTGQNVGSCLQKRFAEDGKVQCVHTSKCNQDGKCQLGFGGGLGSKIKIFQTFFDNIKSMPQPDRRACYAALMAHEFSHTCEHYAEAGPEARGAAAFNYWKGRFGVTSDLKVDDDCGMND</sequence>
<feature type="chain" id="PRO_5032595147" description="Lysine-specific metallo-endopeptidase domain-containing protein" evidence="1">
    <location>
        <begin position="26"/>
        <end position="387"/>
    </location>
</feature>
<dbReference type="KEGG" id="nkf:Nkreftii_000470"/>
<organism evidence="2 3">
    <name type="scientific">Candidatus Nitrospira kreftii</name>
    <dbReference type="NCBI Taxonomy" id="2652173"/>
    <lineage>
        <taxon>Bacteria</taxon>
        <taxon>Pseudomonadati</taxon>
        <taxon>Nitrospirota</taxon>
        <taxon>Nitrospiria</taxon>
        <taxon>Nitrospirales</taxon>
        <taxon>Nitrospiraceae</taxon>
        <taxon>Nitrospira</taxon>
    </lineage>
</organism>
<name>A0A7S8FBB8_9BACT</name>
<evidence type="ECO:0008006" key="4">
    <source>
        <dbReference type="Google" id="ProtNLM"/>
    </source>
</evidence>
<feature type="signal peptide" evidence="1">
    <location>
        <begin position="1"/>
        <end position="25"/>
    </location>
</feature>
<accession>A0A7S8FBB8</accession>
<reference evidence="2 3" key="1">
    <citation type="journal article" date="2020" name="ISME J.">
        <title>Enrichment and physiological characterization of a novel comammox Nitrospira indicates ammonium inhibition of complete nitrification.</title>
        <authorList>
            <person name="Sakoula D."/>
            <person name="Koch H."/>
            <person name="Frank J."/>
            <person name="Jetten M.S.M."/>
            <person name="van Kessel M.A.H.J."/>
            <person name="Lucker S."/>
        </authorList>
    </citation>
    <scope>NUCLEOTIDE SEQUENCE [LARGE SCALE GENOMIC DNA]</scope>
    <source>
        <strain evidence="2">Comreactor17</strain>
    </source>
</reference>